<evidence type="ECO:0000313" key="2">
    <source>
        <dbReference type="Proteomes" id="UP001178507"/>
    </source>
</evidence>
<keyword evidence="2" id="KW-1185">Reference proteome</keyword>
<comment type="caution">
    <text evidence="1">The sequence shown here is derived from an EMBL/GenBank/DDBJ whole genome shotgun (WGS) entry which is preliminary data.</text>
</comment>
<organism evidence="1 2">
    <name type="scientific">Effrenium voratum</name>
    <dbReference type="NCBI Taxonomy" id="2562239"/>
    <lineage>
        <taxon>Eukaryota</taxon>
        <taxon>Sar</taxon>
        <taxon>Alveolata</taxon>
        <taxon>Dinophyceae</taxon>
        <taxon>Suessiales</taxon>
        <taxon>Symbiodiniaceae</taxon>
        <taxon>Effrenium</taxon>
    </lineage>
</organism>
<name>A0AA36MSF4_9DINO</name>
<proteinExistence type="predicted"/>
<gene>
    <name evidence="1" type="ORF">EVOR1521_LOCUS10954</name>
</gene>
<dbReference type="EMBL" id="CAUJNA010001068">
    <property type="protein sequence ID" value="CAJ1384000.1"/>
    <property type="molecule type" value="Genomic_DNA"/>
</dbReference>
<protein>
    <submittedName>
        <fullName evidence="1">Uncharacterized protein</fullName>
    </submittedName>
</protein>
<reference evidence="1" key="1">
    <citation type="submission" date="2023-08" db="EMBL/GenBank/DDBJ databases">
        <authorList>
            <person name="Chen Y."/>
            <person name="Shah S."/>
            <person name="Dougan E. K."/>
            <person name="Thang M."/>
            <person name="Chan C."/>
        </authorList>
    </citation>
    <scope>NUCLEOTIDE SEQUENCE</scope>
</reference>
<sequence length="81" mass="8950">MCMTVVGAPQVAMQLVSMVYLAYQASPDVLEQTLDCSEYFAGGMQVTRAWAELSYNVCPFEILLNPEVMDILSIKGRLGNK</sequence>
<dbReference type="Proteomes" id="UP001178507">
    <property type="component" value="Unassembled WGS sequence"/>
</dbReference>
<accession>A0AA36MSF4</accession>
<dbReference type="AlphaFoldDB" id="A0AA36MSF4"/>
<evidence type="ECO:0000313" key="1">
    <source>
        <dbReference type="EMBL" id="CAJ1384000.1"/>
    </source>
</evidence>